<dbReference type="GO" id="GO:0008237">
    <property type="term" value="F:metallopeptidase activity"/>
    <property type="evidence" value="ECO:0007669"/>
    <property type="project" value="UniProtKB-KW"/>
</dbReference>
<gene>
    <name evidence="2" type="ORF">DXV75_08805</name>
</gene>
<feature type="domain" description="SprT-like" evidence="1">
    <location>
        <begin position="13"/>
        <end position="161"/>
    </location>
</feature>
<evidence type="ECO:0000313" key="3">
    <source>
        <dbReference type="Proteomes" id="UP000256561"/>
    </source>
</evidence>
<organism evidence="2 3">
    <name type="scientific">Alteromonas aestuariivivens</name>
    <dbReference type="NCBI Taxonomy" id="1938339"/>
    <lineage>
        <taxon>Bacteria</taxon>
        <taxon>Pseudomonadati</taxon>
        <taxon>Pseudomonadota</taxon>
        <taxon>Gammaproteobacteria</taxon>
        <taxon>Alteromonadales</taxon>
        <taxon>Alteromonadaceae</taxon>
        <taxon>Alteromonas/Salinimonas group</taxon>
        <taxon>Alteromonas</taxon>
    </lineage>
</organism>
<name>A0A3D8M957_9ALTE</name>
<accession>A0A3D8M957</accession>
<dbReference type="RefSeq" id="WP_115593077.1">
    <property type="nucleotide sequence ID" value="NZ_QRHA01000005.1"/>
</dbReference>
<comment type="caution">
    <text evidence="2">The sequence shown here is derived from an EMBL/GenBank/DDBJ whole genome shotgun (WGS) entry which is preliminary data.</text>
</comment>
<dbReference type="SMART" id="SM00731">
    <property type="entry name" value="SprT"/>
    <property type="match status" value="1"/>
</dbReference>
<dbReference type="AlphaFoldDB" id="A0A3D8M957"/>
<keyword evidence="2" id="KW-0645">Protease</keyword>
<dbReference type="EMBL" id="QRHA01000005">
    <property type="protein sequence ID" value="RDV26208.1"/>
    <property type="molecule type" value="Genomic_DNA"/>
</dbReference>
<dbReference type="Pfam" id="PF10263">
    <property type="entry name" value="SprT-like"/>
    <property type="match status" value="1"/>
</dbReference>
<keyword evidence="2" id="KW-0378">Hydrolase</keyword>
<dbReference type="GO" id="GO:0006508">
    <property type="term" value="P:proteolysis"/>
    <property type="evidence" value="ECO:0007669"/>
    <property type="project" value="UniProtKB-KW"/>
</dbReference>
<dbReference type="PANTHER" id="PTHR38773">
    <property type="entry name" value="PROTEIN SPRT"/>
    <property type="match status" value="1"/>
</dbReference>
<dbReference type="NCBIfam" id="NF003421">
    <property type="entry name" value="PRK04860.1"/>
    <property type="match status" value="1"/>
</dbReference>
<dbReference type="OrthoDB" id="267364at2"/>
<reference evidence="3" key="1">
    <citation type="submission" date="2018-08" db="EMBL/GenBank/DDBJ databases">
        <authorList>
            <person name="Zhang J."/>
            <person name="Du Z.-J."/>
        </authorList>
    </citation>
    <scope>NUCLEOTIDE SEQUENCE [LARGE SCALE GENOMIC DNA]</scope>
    <source>
        <strain evidence="3">KCTC 52655</strain>
    </source>
</reference>
<dbReference type="InterPro" id="IPR006640">
    <property type="entry name" value="SprT-like_domain"/>
</dbReference>
<dbReference type="Proteomes" id="UP000256561">
    <property type="component" value="Unassembled WGS sequence"/>
</dbReference>
<sequence length="161" mass="18763">MSLTTADKNRVIQAIDDLYHLARQYFNREFPRPAVTFRRSGKNAGTAFLQQNRINFHPTLLQENLQAYFNEVIPHEVSHLLAYQLYGRVKPHGAEWKYLMLNVFNVPPQTTHNFDLSSLELKSFHYSCNCGVLSLGVRRHNNILRGQQYKCRRCQAVLTQV</sequence>
<keyword evidence="3" id="KW-1185">Reference proteome</keyword>
<dbReference type="PANTHER" id="PTHR38773:SF1">
    <property type="entry name" value="PROTEIN SPRT"/>
    <property type="match status" value="1"/>
</dbReference>
<evidence type="ECO:0000259" key="1">
    <source>
        <dbReference type="SMART" id="SM00731"/>
    </source>
</evidence>
<dbReference type="GO" id="GO:0006950">
    <property type="term" value="P:response to stress"/>
    <property type="evidence" value="ECO:0007669"/>
    <property type="project" value="UniProtKB-ARBA"/>
</dbReference>
<keyword evidence="2" id="KW-0482">Metalloprotease</keyword>
<evidence type="ECO:0000313" key="2">
    <source>
        <dbReference type="EMBL" id="RDV26208.1"/>
    </source>
</evidence>
<proteinExistence type="predicted"/>
<protein>
    <submittedName>
        <fullName evidence="2">SprT family zinc-dependent metalloprotease</fullName>
    </submittedName>
</protein>